<gene>
    <name evidence="1" type="ORF">PAQ31011_00708</name>
</gene>
<accession>A0A5E4SCX8</accession>
<evidence type="ECO:0000313" key="2">
    <source>
        <dbReference type="Proteomes" id="UP000366819"/>
    </source>
</evidence>
<organism evidence="1 2">
    <name type="scientific">Pandoraea aquatica</name>
    <dbReference type="NCBI Taxonomy" id="2508290"/>
    <lineage>
        <taxon>Bacteria</taxon>
        <taxon>Pseudomonadati</taxon>
        <taxon>Pseudomonadota</taxon>
        <taxon>Betaproteobacteria</taxon>
        <taxon>Burkholderiales</taxon>
        <taxon>Burkholderiaceae</taxon>
        <taxon>Pandoraea</taxon>
    </lineage>
</organism>
<evidence type="ECO:0000313" key="1">
    <source>
        <dbReference type="EMBL" id="VVD72963.1"/>
    </source>
</evidence>
<protein>
    <submittedName>
        <fullName evidence="1">Uncharacterized protein</fullName>
    </submittedName>
</protein>
<dbReference type="AlphaFoldDB" id="A0A5E4SCX8"/>
<dbReference type="Proteomes" id="UP000366819">
    <property type="component" value="Unassembled WGS sequence"/>
</dbReference>
<sequence length="833" mass="91015">MHMQISSQFRFFGPPSGMSALQSEPRLDAEASQRTNNVPPARCDPMADAPWSARVVHALVSAPASVWGPDDIVECDGQLFHIWVESPFDALPKLKVNETALNGVRSEVAGYLKPSDKSTLAPKTTEKYVTRAPRRTGDPLVDPSLVKWETVVSQWQAVRYGVEANETATLHGSLQTTTSASATLLEHGVSEVAPSTVALQQCWTPAFEAALKNVFERVEAGLLLWHFGRVPQVQRSLMLSRLHRTCGVGTIRLNDVRIGGVVAMKGDQGHMLLSLTTGEALWRGSTDVAINPDLRAFLARHLSDADAATLAHVMVDGGDPSQGLAVCEIVFETPTPDFTVLVQRAKQWFEDRITRGGNVPVERDHDLLYLIAQAARHTSDDEGQAIVALVRALVAPGENRYVPTDHIFRSESDEWHDAPSLPLAHFLGETMAGANFDEFADGPPPHRSAEQCEQCILDLLSRSRQRYNAQRVRGEAANLVEFALRHDTFGVAMLARSEADEDERFGPALAVVSDEVLPGGGAAEQDPMADAFRRIFDTADIRSIPPGYRIFLTGESPLDEARSDVHHEMLSLGGGQVAAWCRSRVEAPTPGTLRRLDLLSNNGFLNVTRNGATLSGPTPVTLWVEPGTPGVFGERIAAVVQSGRLTQTGIRRAMDAFGSDSVIATELKNNAPDKGGRFGRDKTALVNAIATRMRALGASDIKYRLILSWTGPNQAFPSMSLALTGRAPQSMRETVSPIRLVVDLFMCRALAAGAREETAIQGESDWLATYRRHAAGRCVQYREFENVTEIVSAIREYEAVPGVRAYDWREGTRTVSVPDWSNAAPLGWHPNRI</sequence>
<dbReference type="EMBL" id="CABPSN010000001">
    <property type="protein sequence ID" value="VVD72963.1"/>
    <property type="molecule type" value="Genomic_DNA"/>
</dbReference>
<keyword evidence="2" id="KW-1185">Reference proteome</keyword>
<proteinExistence type="predicted"/>
<reference evidence="1 2" key="1">
    <citation type="submission" date="2019-08" db="EMBL/GenBank/DDBJ databases">
        <authorList>
            <person name="Peeters C."/>
        </authorList>
    </citation>
    <scope>NUCLEOTIDE SEQUENCE [LARGE SCALE GENOMIC DNA]</scope>
    <source>
        <strain evidence="1 2">LMG 31011</strain>
    </source>
</reference>
<dbReference type="Gene3D" id="3.10.670.10">
    <property type="entry name" value="Secreted effector protein ssei"/>
    <property type="match status" value="1"/>
</dbReference>
<name>A0A5E4SCX8_9BURK</name>